<proteinExistence type="predicted"/>
<keyword evidence="3" id="KW-1185">Reference proteome</keyword>
<gene>
    <name evidence="2" type="ORF">LX32DRAFT_27114</name>
</gene>
<organism evidence="2 3">
    <name type="scientific">Colletotrichum zoysiae</name>
    <dbReference type="NCBI Taxonomy" id="1216348"/>
    <lineage>
        <taxon>Eukaryota</taxon>
        <taxon>Fungi</taxon>
        <taxon>Dikarya</taxon>
        <taxon>Ascomycota</taxon>
        <taxon>Pezizomycotina</taxon>
        <taxon>Sordariomycetes</taxon>
        <taxon>Hypocreomycetidae</taxon>
        <taxon>Glomerellales</taxon>
        <taxon>Glomerellaceae</taxon>
        <taxon>Colletotrichum</taxon>
        <taxon>Colletotrichum graminicola species complex</taxon>
    </lineage>
</organism>
<feature type="region of interest" description="Disordered" evidence="1">
    <location>
        <begin position="34"/>
        <end position="61"/>
    </location>
</feature>
<reference evidence="2" key="1">
    <citation type="submission" date="2021-06" db="EMBL/GenBank/DDBJ databases">
        <title>Comparative genomics, transcriptomics and evolutionary studies reveal genomic signatures of adaptation to plant cell wall in hemibiotrophic fungi.</title>
        <authorList>
            <consortium name="DOE Joint Genome Institute"/>
            <person name="Baroncelli R."/>
            <person name="Diaz J.F."/>
            <person name="Benocci T."/>
            <person name="Peng M."/>
            <person name="Battaglia E."/>
            <person name="Haridas S."/>
            <person name="Andreopoulos W."/>
            <person name="Labutti K."/>
            <person name="Pangilinan J."/>
            <person name="Floch G.L."/>
            <person name="Makela M.R."/>
            <person name="Henrissat B."/>
            <person name="Grigoriev I.V."/>
            <person name="Crouch J.A."/>
            <person name="De Vries R.P."/>
            <person name="Sukno S.A."/>
            <person name="Thon M.R."/>
        </authorList>
    </citation>
    <scope>NUCLEOTIDE SEQUENCE</scope>
    <source>
        <strain evidence="2">MAFF235873</strain>
    </source>
</reference>
<name>A0AAD9HRN3_9PEZI</name>
<sequence length="90" mass="9870">MVQCGSVACAAGALIGARWRNCSLVAISQAFTKSQTPSFARQHWGKSPRERDRQTDANGAAHGRVPCCFTYKWPYSFPSVLGGYACKENR</sequence>
<dbReference type="Proteomes" id="UP001232148">
    <property type="component" value="Unassembled WGS sequence"/>
</dbReference>
<comment type="caution">
    <text evidence="2">The sequence shown here is derived from an EMBL/GenBank/DDBJ whole genome shotgun (WGS) entry which is preliminary data.</text>
</comment>
<dbReference type="AlphaFoldDB" id="A0AAD9HRN3"/>
<dbReference type="EMBL" id="MU842818">
    <property type="protein sequence ID" value="KAK2033940.1"/>
    <property type="molecule type" value="Genomic_DNA"/>
</dbReference>
<evidence type="ECO:0000313" key="3">
    <source>
        <dbReference type="Proteomes" id="UP001232148"/>
    </source>
</evidence>
<protein>
    <submittedName>
        <fullName evidence="2">Uncharacterized protein</fullName>
    </submittedName>
</protein>
<evidence type="ECO:0000313" key="2">
    <source>
        <dbReference type="EMBL" id="KAK2033940.1"/>
    </source>
</evidence>
<accession>A0AAD9HRN3</accession>
<evidence type="ECO:0000256" key="1">
    <source>
        <dbReference type="SAM" id="MobiDB-lite"/>
    </source>
</evidence>